<evidence type="ECO:0000259" key="1">
    <source>
        <dbReference type="Pfam" id="PF00534"/>
    </source>
</evidence>
<accession>A0A0G0VGE2</accession>
<feature type="domain" description="Glycosyltransferase subfamily 4-like N-terminal" evidence="2">
    <location>
        <begin position="14"/>
        <end position="180"/>
    </location>
</feature>
<protein>
    <submittedName>
        <fullName evidence="3">Glycosyltransferase</fullName>
    </submittedName>
</protein>
<evidence type="ECO:0000259" key="2">
    <source>
        <dbReference type="Pfam" id="PF13439"/>
    </source>
</evidence>
<dbReference type="Proteomes" id="UP000034108">
    <property type="component" value="Unassembled WGS sequence"/>
</dbReference>
<comment type="caution">
    <text evidence="3">The sequence shown here is derived from an EMBL/GenBank/DDBJ whole genome shotgun (WGS) entry which is preliminary data.</text>
</comment>
<keyword evidence="3" id="KW-0808">Transferase</keyword>
<dbReference type="PANTHER" id="PTHR12526">
    <property type="entry name" value="GLYCOSYLTRANSFERASE"/>
    <property type="match status" value="1"/>
</dbReference>
<dbReference type="EMBL" id="LCAV01000001">
    <property type="protein sequence ID" value="KKS00055.1"/>
    <property type="molecule type" value="Genomic_DNA"/>
</dbReference>
<proteinExistence type="predicted"/>
<dbReference type="CDD" id="cd03801">
    <property type="entry name" value="GT4_PimA-like"/>
    <property type="match status" value="1"/>
</dbReference>
<dbReference type="Pfam" id="PF00534">
    <property type="entry name" value="Glycos_transf_1"/>
    <property type="match status" value="1"/>
</dbReference>
<feature type="domain" description="Glycosyl transferase family 1" evidence="1">
    <location>
        <begin position="191"/>
        <end position="345"/>
    </location>
</feature>
<dbReference type="InterPro" id="IPR028098">
    <property type="entry name" value="Glyco_trans_4-like_N"/>
</dbReference>
<gene>
    <name evidence="3" type="ORF">UU49_C0001G0055</name>
</gene>
<evidence type="ECO:0000313" key="3">
    <source>
        <dbReference type="EMBL" id="KKS00055.1"/>
    </source>
</evidence>
<dbReference type="Gene3D" id="3.40.50.2000">
    <property type="entry name" value="Glycogen Phosphorylase B"/>
    <property type="match status" value="2"/>
</dbReference>
<organism evidence="3 4">
    <name type="scientific">Candidatus Magasanikbacteria bacterium GW2011_GWC2_41_17</name>
    <dbReference type="NCBI Taxonomy" id="1619048"/>
    <lineage>
        <taxon>Bacteria</taxon>
        <taxon>Candidatus Magasanikiibacteriota</taxon>
    </lineage>
</organism>
<dbReference type="STRING" id="1619048.UU49_C0001G0055"/>
<name>A0A0G0VGE2_9BACT</name>
<dbReference type="GO" id="GO:0016757">
    <property type="term" value="F:glycosyltransferase activity"/>
    <property type="evidence" value="ECO:0007669"/>
    <property type="project" value="InterPro"/>
</dbReference>
<dbReference type="Pfam" id="PF13439">
    <property type="entry name" value="Glyco_transf_4"/>
    <property type="match status" value="1"/>
</dbReference>
<sequence>MKVLITSGIFPPDIGGPARIIEQMAHDLQARGIDITVLAFGRDDNEKRNYQVIKALTKLRFLLTLFNLAKQVDIIYTFDLYTAGFLSWLIGKVFFNKKLVVRFAGDSAWEIAANAGLTSDDILSFQNGSYGLKIFFLKKLRTKILCGADKVVVVSNFIKNLAMQIGVDKEKIQVIYNAIDFLSTSTGNVAKIRQKFGLTDINKLIVTAGRLAPWKGFDGLINVLADTRQEFPSLKLLIIGDGPDKRRLETLRDKHNLGHAVVFVGRVPLDKIFEYYQAADVFVLNSQYEGLSHVLLEVLQFGKPIVASNCGGNPEVIENKKNGLLVEYNNREQIKAAIRNILSESYWQSNDFQDACTQSLKKFVWRDVIEKTANVLKEINQHG</sequence>
<dbReference type="AlphaFoldDB" id="A0A0G0VGE2"/>
<evidence type="ECO:0000313" key="4">
    <source>
        <dbReference type="Proteomes" id="UP000034108"/>
    </source>
</evidence>
<dbReference type="SUPFAM" id="SSF53756">
    <property type="entry name" value="UDP-Glycosyltransferase/glycogen phosphorylase"/>
    <property type="match status" value="1"/>
</dbReference>
<reference evidence="3 4" key="1">
    <citation type="journal article" date="2015" name="Nature">
        <title>rRNA introns, odd ribosomes, and small enigmatic genomes across a large radiation of phyla.</title>
        <authorList>
            <person name="Brown C.T."/>
            <person name="Hug L.A."/>
            <person name="Thomas B.C."/>
            <person name="Sharon I."/>
            <person name="Castelle C.J."/>
            <person name="Singh A."/>
            <person name="Wilkins M.J."/>
            <person name="Williams K.H."/>
            <person name="Banfield J.F."/>
        </authorList>
    </citation>
    <scope>NUCLEOTIDE SEQUENCE [LARGE SCALE GENOMIC DNA]</scope>
</reference>
<dbReference type="InterPro" id="IPR001296">
    <property type="entry name" value="Glyco_trans_1"/>
</dbReference>